<organism evidence="4">
    <name type="scientific">Caenorhabditis brenneri</name>
    <name type="common">Nematode worm</name>
    <dbReference type="NCBI Taxonomy" id="135651"/>
    <lineage>
        <taxon>Eukaryota</taxon>
        <taxon>Metazoa</taxon>
        <taxon>Ecdysozoa</taxon>
        <taxon>Nematoda</taxon>
        <taxon>Chromadorea</taxon>
        <taxon>Rhabditida</taxon>
        <taxon>Rhabditina</taxon>
        <taxon>Rhabditomorpha</taxon>
        <taxon>Rhabditoidea</taxon>
        <taxon>Rhabditidae</taxon>
        <taxon>Peloderinae</taxon>
        <taxon>Caenorhabditis</taxon>
    </lineage>
</organism>
<evidence type="ECO:0000256" key="1">
    <source>
        <dbReference type="SAM" id="MobiDB-lite"/>
    </source>
</evidence>
<proteinExistence type="predicted"/>
<protein>
    <recommendedName>
        <fullName evidence="2">BHLH domain-containing protein</fullName>
    </recommendedName>
</protein>
<dbReference type="HOGENOM" id="CLU_1251686_0_0_1"/>
<feature type="region of interest" description="Disordered" evidence="1">
    <location>
        <begin position="1"/>
        <end position="26"/>
    </location>
</feature>
<evidence type="ECO:0000313" key="3">
    <source>
        <dbReference type="EMBL" id="EGT43327.1"/>
    </source>
</evidence>
<dbReference type="Gene3D" id="4.10.280.10">
    <property type="entry name" value="Helix-loop-helix DNA-binding domain"/>
    <property type="match status" value="1"/>
</dbReference>
<reference evidence="4" key="1">
    <citation type="submission" date="2011-07" db="EMBL/GenBank/DDBJ databases">
        <authorList>
            <consortium name="Caenorhabditis brenneri Sequencing and Analysis Consortium"/>
            <person name="Wilson R.K."/>
        </authorList>
    </citation>
    <scope>NUCLEOTIDE SEQUENCE [LARGE SCALE GENOMIC DNA]</scope>
    <source>
        <strain evidence="4">PB2801</strain>
    </source>
</reference>
<evidence type="ECO:0000313" key="4">
    <source>
        <dbReference type="Proteomes" id="UP000008068"/>
    </source>
</evidence>
<dbReference type="GO" id="GO:0000981">
    <property type="term" value="F:DNA-binding transcription factor activity, RNA polymerase II-specific"/>
    <property type="evidence" value="ECO:0007669"/>
    <property type="project" value="TreeGrafter"/>
</dbReference>
<dbReference type="PANTHER" id="PTHR23349">
    <property type="entry name" value="BASIC HELIX-LOOP-HELIX TRANSCRIPTION FACTOR, TWIST"/>
    <property type="match status" value="1"/>
</dbReference>
<dbReference type="eggNOG" id="ENOG502SX5H">
    <property type="taxonomic scope" value="Eukaryota"/>
</dbReference>
<feature type="domain" description="BHLH" evidence="2">
    <location>
        <begin position="17"/>
        <end position="71"/>
    </location>
</feature>
<dbReference type="SMART" id="SM00353">
    <property type="entry name" value="HLH"/>
    <property type="match status" value="1"/>
</dbReference>
<dbReference type="Pfam" id="PF00010">
    <property type="entry name" value="HLH"/>
    <property type="match status" value="1"/>
</dbReference>
<dbReference type="InterPro" id="IPR011598">
    <property type="entry name" value="bHLH_dom"/>
</dbReference>
<dbReference type="InterPro" id="IPR050283">
    <property type="entry name" value="E-box_TF_Regulators"/>
</dbReference>
<dbReference type="STRING" id="135651.G0P2M0"/>
<dbReference type="SUPFAM" id="SSF47459">
    <property type="entry name" value="HLH, helix-loop-helix DNA-binding domain"/>
    <property type="match status" value="1"/>
</dbReference>
<dbReference type="GO" id="GO:0032502">
    <property type="term" value="P:developmental process"/>
    <property type="evidence" value="ECO:0007669"/>
    <property type="project" value="TreeGrafter"/>
</dbReference>
<gene>
    <name evidence="3" type="ORF">CAEBREN_06774</name>
</gene>
<sequence>MVKTQNSSPLTSDAQQIKKQKSREKEYKRCRTVNEAFDTLQQKIPFLNPEERKQLPKIKTLRLAMKYITHLNKLLDGDAKYRISLQTTTVPKTCNRIEDFLSVLGTLFELRFILQEFYLFVNSFSFFPTKFFFSEILLLPKTVLQTTTLTNETRPLTHSDFRNTVTDEMRIRNSYRERAHSEEMDQETVQRILTRERSRRRGSCSWGSQERDFPPQNFPVATENLYQQANVFNGNYLRSTYNNPMVPSYSMPNSVENQDDGYYSSINYGYQYQSY</sequence>
<dbReference type="CDD" id="cd11418">
    <property type="entry name" value="bHLH_TS_ASCL"/>
    <property type="match status" value="1"/>
</dbReference>
<evidence type="ECO:0000259" key="2">
    <source>
        <dbReference type="PROSITE" id="PS50888"/>
    </source>
</evidence>
<dbReference type="OrthoDB" id="10055449at2759"/>
<dbReference type="GO" id="GO:0046983">
    <property type="term" value="F:protein dimerization activity"/>
    <property type="evidence" value="ECO:0007669"/>
    <property type="project" value="InterPro"/>
</dbReference>
<dbReference type="PROSITE" id="PS50888">
    <property type="entry name" value="BHLH"/>
    <property type="match status" value="1"/>
</dbReference>
<dbReference type="GO" id="GO:0000977">
    <property type="term" value="F:RNA polymerase II transcription regulatory region sequence-specific DNA binding"/>
    <property type="evidence" value="ECO:0007669"/>
    <property type="project" value="TreeGrafter"/>
</dbReference>
<dbReference type="Proteomes" id="UP000008068">
    <property type="component" value="Unassembled WGS sequence"/>
</dbReference>
<accession>G0P2M0</accession>
<dbReference type="PANTHER" id="PTHR23349:SF68">
    <property type="entry name" value="FI14601P"/>
    <property type="match status" value="1"/>
</dbReference>
<keyword evidence="4" id="KW-1185">Reference proteome</keyword>
<feature type="compositionally biased region" description="Polar residues" evidence="1">
    <location>
        <begin position="1"/>
        <end position="17"/>
    </location>
</feature>
<dbReference type="InterPro" id="IPR036638">
    <property type="entry name" value="HLH_DNA-bd_sf"/>
</dbReference>
<dbReference type="AlphaFoldDB" id="G0P2M0"/>
<dbReference type="InParanoid" id="G0P2M0"/>
<name>G0P2M0_CAEBE</name>
<dbReference type="EMBL" id="GL380028">
    <property type="protein sequence ID" value="EGT43327.1"/>
    <property type="molecule type" value="Genomic_DNA"/>
</dbReference>